<dbReference type="GO" id="GO:0016020">
    <property type="term" value="C:membrane"/>
    <property type="evidence" value="ECO:0007669"/>
    <property type="project" value="TreeGrafter"/>
</dbReference>
<dbReference type="AlphaFoldDB" id="A0A918PRT7"/>
<dbReference type="Proteomes" id="UP000619457">
    <property type="component" value="Unassembled WGS sequence"/>
</dbReference>
<name>A0A918PRT7_9BACT</name>
<dbReference type="GO" id="GO:0004222">
    <property type="term" value="F:metalloendopeptidase activity"/>
    <property type="evidence" value="ECO:0007669"/>
    <property type="project" value="InterPro"/>
</dbReference>
<evidence type="ECO:0000256" key="4">
    <source>
        <dbReference type="ARBA" id="ARBA00022833"/>
    </source>
</evidence>
<dbReference type="InterPro" id="IPR051156">
    <property type="entry name" value="Mito/Outer_Membr_Metalloprot"/>
</dbReference>
<dbReference type="PANTHER" id="PTHR22726:SF1">
    <property type="entry name" value="METALLOENDOPEPTIDASE OMA1, MITOCHONDRIAL"/>
    <property type="match status" value="1"/>
</dbReference>
<evidence type="ECO:0000256" key="3">
    <source>
        <dbReference type="ARBA" id="ARBA00022801"/>
    </source>
</evidence>
<comment type="caution">
    <text evidence="8">The sequence shown here is derived from an EMBL/GenBank/DDBJ whole genome shotgun (WGS) entry which is preliminary data.</text>
</comment>
<dbReference type="GO" id="GO:0046872">
    <property type="term" value="F:metal ion binding"/>
    <property type="evidence" value="ECO:0007669"/>
    <property type="project" value="UniProtKB-KW"/>
</dbReference>
<evidence type="ECO:0000256" key="2">
    <source>
        <dbReference type="ARBA" id="ARBA00022723"/>
    </source>
</evidence>
<dbReference type="PANTHER" id="PTHR22726">
    <property type="entry name" value="METALLOENDOPEPTIDASE OMA1"/>
    <property type="match status" value="1"/>
</dbReference>
<reference evidence="8" key="1">
    <citation type="journal article" date="2014" name="Int. J. Syst. Evol. Microbiol.">
        <title>Complete genome sequence of Corynebacterium casei LMG S-19264T (=DSM 44701T), isolated from a smear-ripened cheese.</title>
        <authorList>
            <consortium name="US DOE Joint Genome Institute (JGI-PGF)"/>
            <person name="Walter F."/>
            <person name="Albersmeier A."/>
            <person name="Kalinowski J."/>
            <person name="Ruckert C."/>
        </authorList>
    </citation>
    <scope>NUCLEOTIDE SEQUENCE</scope>
    <source>
        <strain evidence="8">KCTC 12368</strain>
    </source>
</reference>
<dbReference type="InterPro" id="IPR001915">
    <property type="entry name" value="Peptidase_M48"/>
</dbReference>
<evidence type="ECO:0000256" key="5">
    <source>
        <dbReference type="ARBA" id="ARBA00023049"/>
    </source>
</evidence>
<protein>
    <recommendedName>
        <fullName evidence="7">Peptidase M48 domain-containing protein</fullName>
    </recommendedName>
</protein>
<dbReference type="Pfam" id="PF01435">
    <property type="entry name" value="Peptidase_M48"/>
    <property type="match status" value="1"/>
</dbReference>
<dbReference type="EMBL" id="BMWX01000002">
    <property type="protein sequence ID" value="GGZ20551.1"/>
    <property type="molecule type" value="Genomic_DNA"/>
</dbReference>
<gene>
    <name evidence="8" type="ORF">GCM10007049_11410</name>
</gene>
<keyword evidence="4 6" id="KW-0862">Zinc</keyword>
<keyword evidence="1 6" id="KW-0645">Protease</keyword>
<sequence>MIAKTIIQGLLTILLFLACWWGLSKFPWDQWLGQSDSKNALEEKLGEQLWRLYSYNGQELKDEFIVDTVDSLVNALCEANDLPRENFKIHIVDKSEVNAFALPDGHLIINSGLINQVTDHRQLAGVIGHEMGHITQKHVMHRLVREMGLAILVSASTGNSGGMIHDILRHLSSTSFDRDEEREADSQSAQYLDAAGINPIHLADFMYMLSTLNSDMPDALYWISTHPDSQERANNILEEYEDWDKVDQSIIQEETWEKLQSVMP</sequence>
<keyword evidence="2" id="KW-0479">Metal-binding</keyword>
<comment type="similarity">
    <text evidence="6">Belongs to the peptidase M48 family.</text>
</comment>
<evidence type="ECO:0000256" key="6">
    <source>
        <dbReference type="RuleBase" id="RU003983"/>
    </source>
</evidence>
<evidence type="ECO:0000256" key="1">
    <source>
        <dbReference type="ARBA" id="ARBA00022670"/>
    </source>
</evidence>
<keyword evidence="3 6" id="KW-0378">Hydrolase</keyword>
<proteinExistence type="inferred from homology"/>
<evidence type="ECO:0000259" key="7">
    <source>
        <dbReference type="Pfam" id="PF01435"/>
    </source>
</evidence>
<dbReference type="GO" id="GO:0051603">
    <property type="term" value="P:proteolysis involved in protein catabolic process"/>
    <property type="evidence" value="ECO:0007669"/>
    <property type="project" value="TreeGrafter"/>
</dbReference>
<organism evidence="8 9">
    <name type="scientific">Echinicola pacifica</name>
    <dbReference type="NCBI Taxonomy" id="346377"/>
    <lineage>
        <taxon>Bacteria</taxon>
        <taxon>Pseudomonadati</taxon>
        <taxon>Bacteroidota</taxon>
        <taxon>Cytophagia</taxon>
        <taxon>Cytophagales</taxon>
        <taxon>Cyclobacteriaceae</taxon>
        <taxon>Echinicola</taxon>
    </lineage>
</organism>
<dbReference type="PROSITE" id="PS51257">
    <property type="entry name" value="PROKAR_LIPOPROTEIN"/>
    <property type="match status" value="1"/>
</dbReference>
<dbReference type="RefSeq" id="WP_018472325.1">
    <property type="nucleotide sequence ID" value="NZ_BMWX01000002.1"/>
</dbReference>
<keyword evidence="9" id="KW-1185">Reference proteome</keyword>
<evidence type="ECO:0000313" key="8">
    <source>
        <dbReference type="EMBL" id="GGZ20551.1"/>
    </source>
</evidence>
<reference evidence="8" key="2">
    <citation type="submission" date="2020-09" db="EMBL/GenBank/DDBJ databases">
        <authorList>
            <person name="Sun Q."/>
            <person name="Kim S."/>
        </authorList>
    </citation>
    <scope>NUCLEOTIDE SEQUENCE</scope>
    <source>
        <strain evidence="8">KCTC 12368</strain>
    </source>
</reference>
<keyword evidence="5 6" id="KW-0482">Metalloprotease</keyword>
<evidence type="ECO:0000313" key="9">
    <source>
        <dbReference type="Proteomes" id="UP000619457"/>
    </source>
</evidence>
<dbReference type="CDD" id="cd07332">
    <property type="entry name" value="M48C_Oma1_like"/>
    <property type="match status" value="1"/>
</dbReference>
<dbReference type="Gene3D" id="3.30.2010.10">
    <property type="entry name" value="Metalloproteases ('zincins'), catalytic domain"/>
    <property type="match status" value="1"/>
</dbReference>
<feature type="domain" description="Peptidase M48" evidence="7">
    <location>
        <begin position="69"/>
        <end position="238"/>
    </location>
</feature>
<accession>A0A918PRT7</accession>
<comment type="cofactor">
    <cofactor evidence="6">
        <name>Zn(2+)</name>
        <dbReference type="ChEBI" id="CHEBI:29105"/>
    </cofactor>
    <text evidence="6">Binds 1 zinc ion per subunit.</text>
</comment>